<comment type="similarity">
    <text evidence="1 5">Belongs to the universal ribosomal protein uL4 family.</text>
</comment>
<sequence length="212" mass="23442">MAVVKVYDQTKAPVGEVTLAPEVFEVEVRPEILHLVVRAQMAAKRAGTHATKTRSFVSGGGKKPWRQKGTGRARCGSNRSPVWRHGAVVHGPQPRKYDFKVNKKVRGLAMRMALSARLKDESLLVLNTIDLPEIRTKNFSQILGTLELKKCLIVLGKEDNNLALSARNIPGVTVVTQERLNVRDILVHPQLVLLQDAVSLVESRFLAEGQGE</sequence>
<dbReference type="GO" id="GO:0005840">
    <property type="term" value="C:ribosome"/>
    <property type="evidence" value="ECO:0007669"/>
    <property type="project" value="UniProtKB-KW"/>
</dbReference>
<dbReference type="GO" id="GO:0006412">
    <property type="term" value="P:translation"/>
    <property type="evidence" value="ECO:0007669"/>
    <property type="project" value="UniProtKB-UniRule"/>
</dbReference>
<proteinExistence type="inferred from homology"/>
<dbReference type="OrthoDB" id="9803201at2"/>
<dbReference type="PANTHER" id="PTHR10746:SF6">
    <property type="entry name" value="LARGE RIBOSOMAL SUBUNIT PROTEIN UL4M"/>
    <property type="match status" value="1"/>
</dbReference>
<dbReference type="Pfam" id="PF00573">
    <property type="entry name" value="Ribosomal_L4"/>
    <property type="match status" value="1"/>
</dbReference>
<evidence type="ECO:0000256" key="2">
    <source>
        <dbReference type="ARBA" id="ARBA00022980"/>
    </source>
</evidence>
<evidence type="ECO:0000256" key="6">
    <source>
        <dbReference type="SAM" id="MobiDB-lite"/>
    </source>
</evidence>
<organism evidence="7 8">
    <name type="scientific">Megalodesulfovibrio gigas (strain ATCC 19364 / DSM 1382 / NCIMB 9332 / VKM B-1759)</name>
    <name type="common">Desulfovibrio gigas</name>
    <dbReference type="NCBI Taxonomy" id="1121448"/>
    <lineage>
        <taxon>Bacteria</taxon>
        <taxon>Pseudomonadati</taxon>
        <taxon>Thermodesulfobacteriota</taxon>
        <taxon>Desulfovibrionia</taxon>
        <taxon>Desulfovibrionales</taxon>
        <taxon>Desulfovibrionaceae</taxon>
        <taxon>Megalodesulfovibrio</taxon>
    </lineage>
</organism>
<evidence type="ECO:0000313" key="8">
    <source>
        <dbReference type="Proteomes" id="UP000016587"/>
    </source>
</evidence>
<dbReference type="GO" id="GO:1990904">
    <property type="term" value="C:ribonucleoprotein complex"/>
    <property type="evidence" value="ECO:0007669"/>
    <property type="project" value="UniProtKB-KW"/>
</dbReference>
<dbReference type="InterPro" id="IPR013005">
    <property type="entry name" value="Ribosomal_uL4-like"/>
</dbReference>
<keyword evidence="3 5" id="KW-0687">Ribonucleoprotein</keyword>
<dbReference type="NCBIfam" id="TIGR03953">
    <property type="entry name" value="rplD_bact"/>
    <property type="match status" value="1"/>
</dbReference>
<dbReference type="InterPro" id="IPR002136">
    <property type="entry name" value="Ribosomal_uL4"/>
</dbReference>
<gene>
    <name evidence="5" type="primary">rplD</name>
    <name evidence="7" type="ORF">DGI_2832</name>
</gene>
<dbReference type="EMBL" id="CP006585">
    <property type="protein sequence ID" value="AGW14561.1"/>
    <property type="molecule type" value="Genomic_DNA"/>
</dbReference>
<dbReference type="Proteomes" id="UP000016587">
    <property type="component" value="Chromosome"/>
</dbReference>
<comment type="subunit">
    <text evidence="5">Part of the 50S ribosomal subunit.</text>
</comment>
<dbReference type="KEGG" id="dgg:DGI_2832"/>
<keyword evidence="5" id="KW-0694">RNA-binding</keyword>
<dbReference type="InterPro" id="IPR023574">
    <property type="entry name" value="Ribosomal_uL4_dom_sf"/>
</dbReference>
<dbReference type="GO" id="GO:0003735">
    <property type="term" value="F:structural constituent of ribosome"/>
    <property type="evidence" value="ECO:0007669"/>
    <property type="project" value="InterPro"/>
</dbReference>
<dbReference type="HOGENOM" id="CLU_041575_5_2_7"/>
<keyword evidence="5" id="KW-0699">rRNA-binding</keyword>
<dbReference type="eggNOG" id="COG0088">
    <property type="taxonomic scope" value="Bacteria"/>
</dbReference>
<dbReference type="RefSeq" id="WP_021761590.1">
    <property type="nucleotide sequence ID" value="NC_022444.1"/>
</dbReference>
<evidence type="ECO:0000256" key="5">
    <source>
        <dbReference type="HAMAP-Rule" id="MF_01328"/>
    </source>
</evidence>
<evidence type="ECO:0000313" key="7">
    <source>
        <dbReference type="EMBL" id="AGW14561.1"/>
    </source>
</evidence>
<feature type="region of interest" description="Disordered" evidence="6">
    <location>
        <begin position="48"/>
        <end position="78"/>
    </location>
</feature>
<dbReference type="PATRIC" id="fig|1121448.10.peg.2795"/>
<reference evidence="8" key="2">
    <citation type="submission" date="2013-07" db="EMBL/GenBank/DDBJ databases">
        <authorList>
            <person name="Morais-Silva F.O."/>
            <person name="Rezende A.M."/>
            <person name="Pimentel C."/>
            <person name="Resende D.M."/>
            <person name="Santos C.I."/>
            <person name="Clemente C."/>
            <person name="de Oliveira L.M."/>
            <person name="da Silva S.M."/>
            <person name="Costa D.A."/>
            <person name="Varela-Raposo A."/>
            <person name="Horacio E.C.A."/>
            <person name="Matos M."/>
            <person name="Flores O."/>
            <person name="Ruiz J.C."/>
            <person name="Rodrigues-Pousada C."/>
        </authorList>
    </citation>
    <scope>NUCLEOTIDE SEQUENCE [LARGE SCALE GENOMIC DNA]</scope>
    <source>
        <strain evidence="8">ATCC 19364 / DSM 1382 / NCIMB 9332 / VKM B-1759</strain>
    </source>
</reference>
<comment type="function">
    <text evidence="5">Forms part of the polypeptide exit tunnel.</text>
</comment>
<name>T2GEN4_MEGG1</name>
<dbReference type="SUPFAM" id="SSF52166">
    <property type="entry name" value="Ribosomal protein L4"/>
    <property type="match status" value="1"/>
</dbReference>
<dbReference type="PANTHER" id="PTHR10746">
    <property type="entry name" value="50S RIBOSOMAL PROTEIN L4"/>
    <property type="match status" value="1"/>
</dbReference>
<comment type="function">
    <text evidence="5">One of the primary rRNA binding proteins, this protein initially binds near the 5'-end of the 23S rRNA. It is important during the early stages of 50S assembly. It makes multiple contacts with different domains of the 23S rRNA in the assembled 50S subunit and ribosome.</text>
</comment>
<accession>T2GEN4</accession>
<protein>
    <recommendedName>
        <fullName evidence="4 5">Large ribosomal subunit protein uL4</fullName>
    </recommendedName>
</protein>
<dbReference type="Gene3D" id="3.40.1370.10">
    <property type="match status" value="1"/>
</dbReference>
<evidence type="ECO:0000256" key="3">
    <source>
        <dbReference type="ARBA" id="ARBA00023274"/>
    </source>
</evidence>
<evidence type="ECO:0000256" key="4">
    <source>
        <dbReference type="ARBA" id="ARBA00035244"/>
    </source>
</evidence>
<dbReference type="STRING" id="1121448.DGI_2832"/>
<evidence type="ECO:0000256" key="1">
    <source>
        <dbReference type="ARBA" id="ARBA00010528"/>
    </source>
</evidence>
<dbReference type="GO" id="GO:0019843">
    <property type="term" value="F:rRNA binding"/>
    <property type="evidence" value="ECO:0007669"/>
    <property type="project" value="UniProtKB-UniRule"/>
</dbReference>
<keyword evidence="2 5" id="KW-0689">Ribosomal protein</keyword>
<dbReference type="HAMAP" id="MF_01328_B">
    <property type="entry name" value="Ribosomal_uL4_B"/>
    <property type="match status" value="1"/>
</dbReference>
<dbReference type="AlphaFoldDB" id="T2GEN4"/>
<reference evidence="7 8" key="1">
    <citation type="journal article" date="2013" name="J. Bacteriol.">
        <title>Roles of HynAB and Ech, the only two hydrogenases found in the model sulfate reducer Desulfovibrio gigas.</title>
        <authorList>
            <person name="Morais-Silva F.O."/>
            <person name="Santos C.I."/>
            <person name="Rodrigues R."/>
            <person name="Pereira I.A."/>
            <person name="Rodrigues-Pousada C."/>
        </authorList>
    </citation>
    <scope>NUCLEOTIDE SEQUENCE [LARGE SCALE GENOMIC DNA]</scope>
    <source>
        <strain evidence="8">ATCC 19364 / DSM 1382 / NCIMB 9332 / VKM B-1759</strain>
    </source>
</reference>
<keyword evidence="8" id="KW-1185">Reference proteome</keyword>